<dbReference type="GO" id="GO:0046872">
    <property type="term" value="F:metal ion binding"/>
    <property type="evidence" value="ECO:0007669"/>
    <property type="project" value="UniProtKB-KW"/>
</dbReference>
<keyword evidence="4" id="KW-0411">Iron-sulfur</keyword>
<dbReference type="InterPro" id="IPR017896">
    <property type="entry name" value="4Fe4S_Fe-S-bd"/>
</dbReference>
<accession>A0A9Q6Z2K0</accession>
<evidence type="ECO:0000256" key="1">
    <source>
        <dbReference type="ARBA" id="ARBA00022485"/>
    </source>
</evidence>
<dbReference type="InterPro" id="IPR017900">
    <property type="entry name" value="4Fe4S_Fe_S_CS"/>
</dbReference>
<keyword evidence="8" id="KW-1185">Reference proteome</keyword>
<keyword evidence="3" id="KW-0408">Iron</keyword>
<dbReference type="NCBIfam" id="NF045797">
    <property type="entry name" value="DsrO"/>
    <property type="match status" value="1"/>
</dbReference>
<dbReference type="PROSITE" id="PS51379">
    <property type="entry name" value="4FE4S_FER_2"/>
    <property type="match status" value="2"/>
</dbReference>
<gene>
    <name evidence="7" type="primary">ttrB</name>
    <name evidence="7" type="ORF">JFL49_05215</name>
</gene>
<organism evidence="7 8">
    <name type="scientific">Histophilus somni</name>
    <name type="common">Haemophilus somnus</name>
    <dbReference type="NCBI Taxonomy" id="731"/>
    <lineage>
        <taxon>Bacteria</taxon>
        <taxon>Pseudomonadati</taxon>
        <taxon>Pseudomonadota</taxon>
        <taxon>Gammaproteobacteria</taxon>
        <taxon>Pasteurellales</taxon>
        <taxon>Pasteurellaceae</taxon>
        <taxon>Histophilus</taxon>
    </lineage>
</organism>
<feature type="domain" description="4Fe-4S ferredoxin-type" evidence="6">
    <location>
        <begin position="44"/>
        <end position="73"/>
    </location>
</feature>
<reference evidence="7 8" key="1">
    <citation type="submission" date="2020-12" db="EMBL/GenBank/DDBJ databases">
        <title>ASc-MMNZ-VFA-070.</title>
        <authorList>
            <person name="Schryvers A."/>
            <person name="Mostafa Nazari M."/>
            <person name="Farshchi Andisi V."/>
            <person name="Timsit E."/>
            <person name="Walter Morck D."/>
        </authorList>
    </citation>
    <scope>NUCLEOTIDE SEQUENCE [LARGE SCALE GENOMIC DNA]</scope>
    <source>
        <strain evidence="7 8">ASc-MMNZ-VFA-070</strain>
    </source>
</reference>
<evidence type="ECO:0000256" key="5">
    <source>
        <dbReference type="SAM" id="SignalP"/>
    </source>
</evidence>
<dbReference type="InterPro" id="IPR054822">
    <property type="entry name" value="DsrO-like"/>
</dbReference>
<evidence type="ECO:0000256" key="4">
    <source>
        <dbReference type="ARBA" id="ARBA00023014"/>
    </source>
</evidence>
<dbReference type="SUPFAM" id="SSF54862">
    <property type="entry name" value="4Fe-4S ferredoxins"/>
    <property type="match status" value="1"/>
</dbReference>
<evidence type="ECO:0000256" key="3">
    <source>
        <dbReference type="ARBA" id="ARBA00023004"/>
    </source>
</evidence>
<keyword evidence="1" id="KW-0004">4Fe-4S</keyword>
<dbReference type="PANTHER" id="PTHR43177:SF9">
    <property type="entry name" value="PROTEIN NRFC"/>
    <property type="match status" value="1"/>
</dbReference>
<feature type="domain" description="4Fe-4S ferredoxin-type" evidence="6">
    <location>
        <begin position="122"/>
        <end position="151"/>
    </location>
</feature>
<evidence type="ECO:0000259" key="6">
    <source>
        <dbReference type="PROSITE" id="PS51379"/>
    </source>
</evidence>
<evidence type="ECO:0000313" key="8">
    <source>
        <dbReference type="Proteomes" id="UP000595373"/>
    </source>
</evidence>
<keyword evidence="5" id="KW-0732">Signal</keyword>
<dbReference type="PROSITE" id="PS00198">
    <property type="entry name" value="4FE4S_FER_1"/>
    <property type="match status" value="1"/>
</dbReference>
<dbReference type="EMBL" id="CP066558">
    <property type="protein sequence ID" value="QQF83296.1"/>
    <property type="molecule type" value="Genomic_DNA"/>
</dbReference>
<dbReference type="InterPro" id="IPR050954">
    <property type="entry name" value="ET_IronSulfur_Cluster-Binding"/>
</dbReference>
<dbReference type="NCBIfam" id="NF011569">
    <property type="entry name" value="PRK14993.1"/>
    <property type="match status" value="1"/>
</dbReference>
<dbReference type="OrthoDB" id="9779457at2"/>
<evidence type="ECO:0000313" key="7">
    <source>
        <dbReference type="EMBL" id="QQF83296.1"/>
    </source>
</evidence>
<proteinExistence type="predicted"/>
<dbReference type="RefSeq" id="WP_075293889.1">
    <property type="nucleotide sequence ID" value="NZ_CP018802.1"/>
</dbReference>
<dbReference type="Gene3D" id="3.30.70.20">
    <property type="match status" value="2"/>
</dbReference>
<dbReference type="Proteomes" id="UP000595373">
    <property type="component" value="Chromosome"/>
</dbReference>
<protein>
    <submittedName>
        <fullName evidence="7">Tetrathionate reductase subunit TtrB</fullName>
    </submittedName>
</protein>
<evidence type="ECO:0000256" key="2">
    <source>
        <dbReference type="ARBA" id="ARBA00022723"/>
    </source>
</evidence>
<dbReference type="GO" id="GO:0051539">
    <property type="term" value="F:4 iron, 4 sulfur cluster binding"/>
    <property type="evidence" value="ECO:0007669"/>
    <property type="project" value="UniProtKB-KW"/>
</dbReference>
<feature type="chain" id="PRO_5040418477" evidence="5">
    <location>
        <begin position="28"/>
        <end position="245"/>
    </location>
</feature>
<dbReference type="AlphaFoldDB" id="A0A9Q6Z2K0"/>
<dbReference type="PANTHER" id="PTHR43177">
    <property type="entry name" value="PROTEIN NRFC"/>
    <property type="match status" value="1"/>
</dbReference>
<name>A0A9Q6Z2K0_HISSO</name>
<keyword evidence="2" id="KW-0479">Metal-binding</keyword>
<sequence>MYISKRRFLKNLSVLTIGQAFIPFSQANTSFQPERKEGNEAHRYAMLVDLRRCIGCQSCTVSCSVENQTPLGEFRTTVRQYEVTNEQNITNNVLLPRLCNHCDNPPCVPVCPVQATYQRKDGIVVIDNKRCIGCAYCVQACPYDARFINSETKTADKCTFCTHRLEAGLLPACVESCVGGARIIGDLRDPTSTISKMVDEFKDDLKVLKPDDGTIPHVFYLGLDDAFVNEVNGQPMLWQDKEKAE</sequence>
<feature type="signal peptide" evidence="5">
    <location>
        <begin position="1"/>
        <end position="27"/>
    </location>
</feature>
<dbReference type="CDD" id="cd10551">
    <property type="entry name" value="PsrB"/>
    <property type="match status" value="1"/>
</dbReference>
<dbReference type="Pfam" id="PF13247">
    <property type="entry name" value="Fer4_11"/>
    <property type="match status" value="1"/>
</dbReference>